<dbReference type="InterPro" id="IPR000242">
    <property type="entry name" value="PTP_cat"/>
</dbReference>
<evidence type="ECO:0000313" key="3">
    <source>
        <dbReference type="Proteomes" id="UP000663844"/>
    </source>
</evidence>
<comment type="caution">
    <text evidence="2">The sequence shown here is derived from an EMBL/GenBank/DDBJ whole genome shotgun (WGS) entry which is preliminary data.</text>
</comment>
<name>A0A820K984_9BILA</name>
<dbReference type="Pfam" id="PF00102">
    <property type="entry name" value="Y_phosphatase"/>
    <property type="match status" value="1"/>
</dbReference>
<dbReference type="InterPro" id="IPR029021">
    <property type="entry name" value="Prot-tyrosine_phosphatase-like"/>
</dbReference>
<dbReference type="PROSITE" id="PS50055">
    <property type="entry name" value="TYR_PHOSPHATASE_PTP"/>
    <property type="match status" value="1"/>
</dbReference>
<dbReference type="GO" id="GO:0004725">
    <property type="term" value="F:protein tyrosine phosphatase activity"/>
    <property type="evidence" value="ECO:0007669"/>
    <property type="project" value="InterPro"/>
</dbReference>
<dbReference type="SUPFAM" id="SSF52799">
    <property type="entry name" value="(Phosphotyrosine protein) phosphatases II"/>
    <property type="match status" value="1"/>
</dbReference>
<feature type="domain" description="Tyrosine-protein phosphatase" evidence="1">
    <location>
        <begin position="14"/>
        <end position="76"/>
    </location>
</feature>
<accession>A0A820K984</accession>
<reference evidence="2" key="1">
    <citation type="submission" date="2021-02" db="EMBL/GenBank/DDBJ databases">
        <authorList>
            <person name="Nowell W R."/>
        </authorList>
    </citation>
    <scope>NUCLEOTIDE SEQUENCE</scope>
</reference>
<sequence length="76" mass="8797">MLNYYDKTLNLTRIEKQFQLIIEKSNNNNQLIIGQMKENLAKNRTQAILPLDSCRVLLSTDKKPKDGGYINASYIH</sequence>
<organism evidence="2 3">
    <name type="scientific">Adineta steineri</name>
    <dbReference type="NCBI Taxonomy" id="433720"/>
    <lineage>
        <taxon>Eukaryota</taxon>
        <taxon>Metazoa</taxon>
        <taxon>Spiralia</taxon>
        <taxon>Gnathifera</taxon>
        <taxon>Rotifera</taxon>
        <taxon>Eurotatoria</taxon>
        <taxon>Bdelloidea</taxon>
        <taxon>Adinetida</taxon>
        <taxon>Adinetidae</taxon>
        <taxon>Adineta</taxon>
    </lineage>
</organism>
<gene>
    <name evidence="2" type="ORF">OXD698_LOCUS48179</name>
</gene>
<feature type="non-terminal residue" evidence="2">
    <location>
        <position position="76"/>
    </location>
</feature>
<proteinExistence type="predicted"/>
<protein>
    <recommendedName>
        <fullName evidence="1">Tyrosine-protein phosphatase domain-containing protein</fullName>
    </recommendedName>
</protein>
<dbReference type="AlphaFoldDB" id="A0A820K984"/>
<evidence type="ECO:0000313" key="2">
    <source>
        <dbReference type="EMBL" id="CAF4340031.1"/>
    </source>
</evidence>
<dbReference type="Gene3D" id="3.90.190.10">
    <property type="entry name" value="Protein tyrosine phosphatase superfamily"/>
    <property type="match status" value="1"/>
</dbReference>
<evidence type="ECO:0000259" key="1">
    <source>
        <dbReference type="PROSITE" id="PS50055"/>
    </source>
</evidence>
<dbReference type="Proteomes" id="UP000663844">
    <property type="component" value="Unassembled WGS sequence"/>
</dbReference>
<dbReference type="EMBL" id="CAJOAZ010019792">
    <property type="protein sequence ID" value="CAF4340031.1"/>
    <property type="molecule type" value="Genomic_DNA"/>
</dbReference>